<dbReference type="FunFam" id="2.40.30.170:FF:000010">
    <property type="entry name" value="Efflux RND transporter periplasmic adaptor subunit"/>
    <property type="match status" value="1"/>
</dbReference>
<feature type="domain" description="Multidrug resistance protein MdtA-like barrel-sandwich hybrid" evidence="3">
    <location>
        <begin position="68"/>
        <end position="187"/>
    </location>
</feature>
<comment type="similarity">
    <text evidence="1">Belongs to the membrane fusion protein (MFP) (TC 8.A.1) family.</text>
</comment>
<evidence type="ECO:0000256" key="1">
    <source>
        <dbReference type="ARBA" id="ARBA00009477"/>
    </source>
</evidence>
<dbReference type="InterPro" id="IPR006143">
    <property type="entry name" value="RND_pump_MFP"/>
</dbReference>
<dbReference type="Gene3D" id="2.40.420.20">
    <property type="match status" value="1"/>
</dbReference>
<dbReference type="InterPro" id="IPR058792">
    <property type="entry name" value="Beta-barrel_RND_2"/>
</dbReference>
<feature type="domain" description="CusB-like beta-barrel" evidence="4">
    <location>
        <begin position="201"/>
        <end position="273"/>
    </location>
</feature>
<dbReference type="Pfam" id="PF25917">
    <property type="entry name" value="BSH_RND"/>
    <property type="match status" value="1"/>
</dbReference>
<dbReference type="RefSeq" id="WP_089357384.1">
    <property type="nucleotide sequence ID" value="NZ_FZPD01000004.1"/>
</dbReference>
<protein>
    <submittedName>
        <fullName evidence="5">Membrane fusion protein, multidrug efflux system</fullName>
    </submittedName>
</protein>
<dbReference type="PROSITE" id="PS51257">
    <property type="entry name" value="PROKAR_LIPOPROTEIN"/>
    <property type="match status" value="1"/>
</dbReference>
<dbReference type="NCBIfam" id="TIGR01730">
    <property type="entry name" value="RND_mfp"/>
    <property type="match status" value="1"/>
</dbReference>
<keyword evidence="6" id="KW-1185">Reference proteome</keyword>
<organism evidence="5 6">
    <name type="scientific">Ekhidna lutea</name>
    <dbReference type="NCBI Taxonomy" id="447679"/>
    <lineage>
        <taxon>Bacteria</taxon>
        <taxon>Pseudomonadati</taxon>
        <taxon>Bacteroidota</taxon>
        <taxon>Cytophagia</taxon>
        <taxon>Cytophagales</taxon>
        <taxon>Reichenbachiellaceae</taxon>
        <taxon>Ekhidna</taxon>
    </lineage>
</organism>
<feature type="chain" id="PRO_5012624846" evidence="2">
    <location>
        <begin position="30"/>
        <end position="352"/>
    </location>
</feature>
<keyword evidence="2" id="KW-0732">Signal</keyword>
<evidence type="ECO:0000259" key="3">
    <source>
        <dbReference type="Pfam" id="PF25917"/>
    </source>
</evidence>
<sequence length="352" mass="37660">MKNSRTKIYLNLLFAVIVIAIQSCSSASAEVSNNIAEPFKLPVDVKVVSATSIDQIEVVSGSAISNREIAVVSEVSRKIVNVGFTDGSYVTKGQLLYKLDDADLMARLKQVDADLQLATINKNRISALLKNDAVSQEEFDIANARLISLQASKDLLQVEIQKTQITAPFSGIAGITRAFTGSLANPGMTLVKLHEVNPLKIEFSVPEKYSSAVKTSMKISFSLPNVDEQFDAKITAIESEINTQTRALTVHATTDNKDGQLKPGMSARVYYSTSSSNNLGIKIPTEALIPGAGGYSVFVVKGGVAKSTSVKLSNRSESEALISEGLVDGDTVMISNLLRTGEGTPVQIVTSK</sequence>
<proteinExistence type="inferred from homology"/>
<dbReference type="OrthoDB" id="9806939at2"/>
<dbReference type="GO" id="GO:1990281">
    <property type="term" value="C:efflux pump complex"/>
    <property type="evidence" value="ECO:0007669"/>
    <property type="project" value="TreeGrafter"/>
</dbReference>
<feature type="signal peptide" evidence="2">
    <location>
        <begin position="1"/>
        <end position="29"/>
    </location>
</feature>
<dbReference type="Proteomes" id="UP000198393">
    <property type="component" value="Unassembled WGS sequence"/>
</dbReference>
<evidence type="ECO:0000313" key="5">
    <source>
        <dbReference type="EMBL" id="SNT18166.1"/>
    </source>
</evidence>
<evidence type="ECO:0000259" key="4">
    <source>
        <dbReference type="Pfam" id="PF25954"/>
    </source>
</evidence>
<accession>A0A239KII1</accession>
<dbReference type="AlphaFoldDB" id="A0A239KII1"/>
<dbReference type="PANTHER" id="PTHR30469:SF36">
    <property type="entry name" value="BLL3903 PROTEIN"/>
    <property type="match status" value="1"/>
</dbReference>
<dbReference type="Gene3D" id="1.10.287.470">
    <property type="entry name" value="Helix hairpin bin"/>
    <property type="match status" value="1"/>
</dbReference>
<gene>
    <name evidence="5" type="ORF">SAMN05421640_2700</name>
</gene>
<reference evidence="5 6" key="1">
    <citation type="submission" date="2017-06" db="EMBL/GenBank/DDBJ databases">
        <authorList>
            <person name="Kim H.J."/>
            <person name="Triplett B.A."/>
        </authorList>
    </citation>
    <scope>NUCLEOTIDE SEQUENCE [LARGE SCALE GENOMIC DNA]</scope>
    <source>
        <strain evidence="5 6">DSM 19307</strain>
    </source>
</reference>
<dbReference type="Gene3D" id="2.40.50.100">
    <property type="match status" value="1"/>
</dbReference>
<dbReference type="PANTHER" id="PTHR30469">
    <property type="entry name" value="MULTIDRUG RESISTANCE PROTEIN MDTA"/>
    <property type="match status" value="1"/>
</dbReference>
<name>A0A239KII1_EKHLU</name>
<dbReference type="InterPro" id="IPR058625">
    <property type="entry name" value="MdtA-like_BSH"/>
</dbReference>
<dbReference type="Pfam" id="PF25954">
    <property type="entry name" value="Beta-barrel_RND_2"/>
    <property type="match status" value="1"/>
</dbReference>
<evidence type="ECO:0000313" key="6">
    <source>
        <dbReference type="Proteomes" id="UP000198393"/>
    </source>
</evidence>
<dbReference type="GO" id="GO:0015562">
    <property type="term" value="F:efflux transmembrane transporter activity"/>
    <property type="evidence" value="ECO:0007669"/>
    <property type="project" value="TreeGrafter"/>
</dbReference>
<dbReference type="Gene3D" id="2.40.30.170">
    <property type="match status" value="1"/>
</dbReference>
<evidence type="ECO:0000256" key="2">
    <source>
        <dbReference type="SAM" id="SignalP"/>
    </source>
</evidence>
<dbReference type="EMBL" id="FZPD01000004">
    <property type="protein sequence ID" value="SNT18166.1"/>
    <property type="molecule type" value="Genomic_DNA"/>
</dbReference>
<dbReference type="SUPFAM" id="SSF111369">
    <property type="entry name" value="HlyD-like secretion proteins"/>
    <property type="match status" value="1"/>
</dbReference>